<keyword evidence="2" id="KW-1185">Reference proteome</keyword>
<name>A0ABW0PA44_9HYPH</name>
<evidence type="ECO:0000313" key="1">
    <source>
        <dbReference type="EMBL" id="MFC5509365.1"/>
    </source>
</evidence>
<dbReference type="EMBL" id="JBHSLU010000161">
    <property type="protein sequence ID" value="MFC5509365.1"/>
    <property type="molecule type" value="Genomic_DNA"/>
</dbReference>
<feature type="non-terminal residue" evidence="1">
    <location>
        <position position="91"/>
    </location>
</feature>
<accession>A0ABW0PA44</accession>
<gene>
    <name evidence="1" type="ORF">ACFPN9_29555</name>
</gene>
<protein>
    <submittedName>
        <fullName evidence="1">Uncharacterized protein</fullName>
    </submittedName>
</protein>
<reference evidence="2" key="1">
    <citation type="journal article" date="2019" name="Int. J. Syst. Evol. Microbiol.">
        <title>The Global Catalogue of Microorganisms (GCM) 10K type strain sequencing project: providing services to taxonomists for standard genome sequencing and annotation.</title>
        <authorList>
            <consortium name="The Broad Institute Genomics Platform"/>
            <consortium name="The Broad Institute Genome Sequencing Center for Infectious Disease"/>
            <person name="Wu L."/>
            <person name="Ma J."/>
        </authorList>
    </citation>
    <scope>NUCLEOTIDE SEQUENCE [LARGE SCALE GENOMIC DNA]</scope>
    <source>
        <strain evidence="2">CCUG 43117</strain>
    </source>
</reference>
<sequence>MTEELSGAALGAENVEKLRRYLRQLSDEKQPLPERNGRANVSAIALACGFDRQVLYKNPGAKRLLAEAVAELGLDAPAPTDAASEVSSDIR</sequence>
<dbReference type="Proteomes" id="UP001596060">
    <property type="component" value="Unassembled WGS sequence"/>
</dbReference>
<evidence type="ECO:0000313" key="2">
    <source>
        <dbReference type="Proteomes" id="UP001596060"/>
    </source>
</evidence>
<organism evidence="1 2">
    <name type="scientific">Bosea massiliensis</name>
    <dbReference type="NCBI Taxonomy" id="151419"/>
    <lineage>
        <taxon>Bacteria</taxon>
        <taxon>Pseudomonadati</taxon>
        <taxon>Pseudomonadota</taxon>
        <taxon>Alphaproteobacteria</taxon>
        <taxon>Hyphomicrobiales</taxon>
        <taxon>Boseaceae</taxon>
        <taxon>Bosea</taxon>
    </lineage>
</organism>
<comment type="caution">
    <text evidence="1">The sequence shown here is derived from an EMBL/GenBank/DDBJ whole genome shotgun (WGS) entry which is preliminary data.</text>
</comment>
<proteinExistence type="predicted"/>